<organism evidence="1 2">
    <name type="scientific">Neogemmobacter tilapiae</name>
    <dbReference type="NCBI Taxonomy" id="875041"/>
    <lineage>
        <taxon>Bacteria</taxon>
        <taxon>Pseudomonadati</taxon>
        <taxon>Pseudomonadota</taxon>
        <taxon>Alphaproteobacteria</taxon>
        <taxon>Rhodobacterales</taxon>
        <taxon>Paracoccaceae</taxon>
        <taxon>Neogemmobacter</taxon>
    </lineage>
</organism>
<dbReference type="Proteomes" id="UP000638981">
    <property type="component" value="Unassembled WGS sequence"/>
</dbReference>
<reference evidence="1" key="2">
    <citation type="submission" date="2020-09" db="EMBL/GenBank/DDBJ databases">
        <authorList>
            <person name="Sun Q."/>
            <person name="Kim S."/>
        </authorList>
    </citation>
    <scope>NUCLEOTIDE SEQUENCE</scope>
    <source>
        <strain evidence="1">KCTC 23310</strain>
    </source>
</reference>
<protein>
    <submittedName>
        <fullName evidence="1">Uncharacterized protein</fullName>
    </submittedName>
</protein>
<gene>
    <name evidence="1" type="ORF">GCM10007315_02330</name>
</gene>
<name>A0A918TE30_9RHOB</name>
<evidence type="ECO:0000313" key="2">
    <source>
        <dbReference type="Proteomes" id="UP000638981"/>
    </source>
</evidence>
<proteinExistence type="predicted"/>
<keyword evidence="2" id="KW-1185">Reference proteome</keyword>
<accession>A0A918TE30</accession>
<sequence length="63" mass="6861">MDDPVTIALKRAAKGGHGFRMPPPARGFGLAGKRFKRHLQCLVTGALQAYVVHVAYLLMESNP</sequence>
<evidence type="ECO:0000313" key="1">
    <source>
        <dbReference type="EMBL" id="GHC44631.1"/>
    </source>
</evidence>
<comment type="caution">
    <text evidence="1">The sequence shown here is derived from an EMBL/GenBank/DDBJ whole genome shotgun (WGS) entry which is preliminary data.</text>
</comment>
<dbReference type="EMBL" id="BMYJ01000001">
    <property type="protein sequence ID" value="GHC44631.1"/>
    <property type="molecule type" value="Genomic_DNA"/>
</dbReference>
<dbReference type="AlphaFoldDB" id="A0A918TE30"/>
<reference evidence="1" key="1">
    <citation type="journal article" date="2014" name="Int. J. Syst. Evol. Microbiol.">
        <title>Complete genome sequence of Corynebacterium casei LMG S-19264T (=DSM 44701T), isolated from a smear-ripened cheese.</title>
        <authorList>
            <consortium name="US DOE Joint Genome Institute (JGI-PGF)"/>
            <person name="Walter F."/>
            <person name="Albersmeier A."/>
            <person name="Kalinowski J."/>
            <person name="Ruckert C."/>
        </authorList>
    </citation>
    <scope>NUCLEOTIDE SEQUENCE</scope>
    <source>
        <strain evidence="1">KCTC 23310</strain>
    </source>
</reference>